<feature type="transmembrane region" description="Helical" evidence="1">
    <location>
        <begin position="43"/>
        <end position="68"/>
    </location>
</feature>
<evidence type="ECO:0000313" key="3">
    <source>
        <dbReference type="Proteomes" id="UP000287233"/>
    </source>
</evidence>
<keyword evidence="1" id="KW-1133">Transmembrane helix</keyword>
<dbReference type="AlphaFoldDB" id="A0A410FV51"/>
<feature type="transmembrane region" description="Helical" evidence="1">
    <location>
        <begin position="388"/>
        <end position="409"/>
    </location>
</feature>
<feature type="transmembrane region" description="Helical" evidence="1">
    <location>
        <begin position="264"/>
        <end position="285"/>
    </location>
</feature>
<feature type="transmembrane region" description="Helical" evidence="1">
    <location>
        <begin position="327"/>
        <end position="348"/>
    </location>
</feature>
<dbReference type="PANTHER" id="PTHR23526">
    <property type="entry name" value="INTEGRAL MEMBRANE TRANSPORT PROTEIN-RELATED"/>
    <property type="match status" value="1"/>
</dbReference>
<accession>A0A410FV51</accession>
<dbReference type="PANTHER" id="PTHR23526:SF1">
    <property type="entry name" value="MAJOR FACILITATOR SUPERFAMILY MFS_1"/>
    <property type="match status" value="1"/>
</dbReference>
<dbReference type="SUPFAM" id="SSF103473">
    <property type="entry name" value="MFS general substrate transporter"/>
    <property type="match status" value="1"/>
</dbReference>
<evidence type="ECO:0000256" key="1">
    <source>
        <dbReference type="SAM" id="Phobius"/>
    </source>
</evidence>
<evidence type="ECO:0008006" key="4">
    <source>
        <dbReference type="Google" id="ProtNLM"/>
    </source>
</evidence>
<keyword evidence="1" id="KW-0472">Membrane</keyword>
<dbReference type="Pfam" id="PF07690">
    <property type="entry name" value="MFS_1"/>
    <property type="match status" value="1"/>
</dbReference>
<gene>
    <name evidence="2" type="ORF">BIP78_1193</name>
</gene>
<feature type="transmembrane region" description="Helical" evidence="1">
    <location>
        <begin position="233"/>
        <end position="252"/>
    </location>
</feature>
<feature type="transmembrane region" description="Helical" evidence="1">
    <location>
        <begin position="105"/>
        <end position="123"/>
    </location>
</feature>
<feature type="transmembrane region" description="Helical" evidence="1">
    <location>
        <begin position="297"/>
        <end position="315"/>
    </location>
</feature>
<evidence type="ECO:0000313" key="2">
    <source>
        <dbReference type="EMBL" id="QAA76959.1"/>
    </source>
</evidence>
<dbReference type="InterPro" id="IPR052528">
    <property type="entry name" value="Sugar_transport-like"/>
</dbReference>
<proteinExistence type="predicted"/>
<feature type="transmembrane region" description="Helical" evidence="1">
    <location>
        <begin position="360"/>
        <end position="382"/>
    </location>
</feature>
<dbReference type="InterPro" id="IPR011701">
    <property type="entry name" value="MFS"/>
</dbReference>
<sequence length="428" mass="44827">MDVGRRNALAFFGEATLFGVGMTFIGFTTVLPQFVSELTGSAVLVGVVIALAEAGWRLPQLAVAWLLLPARRKKPWLTCAGLLSRPAYLVLGVALWLGLGARSGSALVLFLALHGLMFVFLSVDHLVWWDVLAKAVPPNRRGRVLGASTAARGVLAVGAGALISWLLGDTGPGYPSAYAALFSLTGVLLLLSLGSWSLVVEPEEEPVARPPLRVYSARLAAVLREDRTFRSLVVVRLVSGFEGLALGFYTLLGTQGLGFSPAYVGVFAAVQTVGGIVAGLGLGLLGERAGIHRVIQVGTAASLTAPLVALLFLVLRLDAGHPLAYLYPWVFAAIGLSLSANFIGFANGAVELAPPGERGVYIGLFSTLSGLTVLPPLLGGWLLARTSYATLLALTLGLVFVGHVLSWRLGPIGGRTCPRARPGPTVPL</sequence>
<dbReference type="GO" id="GO:0022857">
    <property type="term" value="F:transmembrane transporter activity"/>
    <property type="evidence" value="ECO:0007669"/>
    <property type="project" value="InterPro"/>
</dbReference>
<feature type="transmembrane region" description="Helical" evidence="1">
    <location>
        <begin position="178"/>
        <end position="199"/>
    </location>
</feature>
<name>A0A410FV51_BIPS1</name>
<dbReference type="Gene3D" id="1.20.1250.20">
    <property type="entry name" value="MFS general substrate transporter like domains"/>
    <property type="match status" value="1"/>
</dbReference>
<reference evidence="3" key="1">
    <citation type="submission" date="2018-12" db="EMBL/GenBank/DDBJ databases">
        <title>Complete genome sequence of an uncultured bacterium of the candidate phylum Bipolaricaulota.</title>
        <authorList>
            <person name="Kadnikov V.V."/>
            <person name="Mardanov A.V."/>
            <person name="Beletsky A.V."/>
            <person name="Frank Y.A."/>
            <person name="Karnachuk O.V."/>
            <person name="Ravin N.V."/>
        </authorList>
    </citation>
    <scope>NUCLEOTIDE SEQUENCE [LARGE SCALE GENOMIC DNA]</scope>
</reference>
<organism evidence="2 3">
    <name type="scientific">Bipolaricaulis sibiricus</name>
    <dbReference type="NCBI Taxonomy" id="2501609"/>
    <lineage>
        <taxon>Bacteria</taxon>
        <taxon>Candidatus Bipolaricaulota</taxon>
        <taxon>Candidatus Bipolaricaulia</taxon>
        <taxon>Candidatus Bipolaricaulales</taxon>
        <taxon>Candidatus Bipolaricaulaceae</taxon>
        <taxon>Candidatus Bipolaricaulis</taxon>
    </lineage>
</organism>
<protein>
    <recommendedName>
        <fullName evidence="4">Major facilitator superfamily (MFS) profile domain-containing protein</fullName>
    </recommendedName>
</protein>
<keyword evidence="1" id="KW-0812">Transmembrane</keyword>
<dbReference type="InterPro" id="IPR036259">
    <property type="entry name" value="MFS_trans_sf"/>
</dbReference>
<dbReference type="EMBL" id="CP034928">
    <property type="protein sequence ID" value="QAA76959.1"/>
    <property type="molecule type" value="Genomic_DNA"/>
</dbReference>
<dbReference type="Proteomes" id="UP000287233">
    <property type="component" value="Chromosome"/>
</dbReference>
<feature type="transmembrane region" description="Helical" evidence="1">
    <location>
        <begin position="7"/>
        <end position="31"/>
    </location>
</feature>
<dbReference type="KEGG" id="bih:BIP78_1193"/>
<feature type="transmembrane region" description="Helical" evidence="1">
    <location>
        <begin position="144"/>
        <end position="166"/>
    </location>
</feature>
<feature type="transmembrane region" description="Helical" evidence="1">
    <location>
        <begin position="75"/>
        <end position="99"/>
    </location>
</feature>